<name>A0A8D9G5N8_BRACM</name>
<reference evidence="1 2" key="1">
    <citation type="submission" date="2021-07" db="EMBL/GenBank/DDBJ databases">
        <authorList>
            <consortium name="Genoscope - CEA"/>
            <person name="William W."/>
        </authorList>
    </citation>
    <scope>NUCLEOTIDE SEQUENCE [LARGE SCALE GENOMIC DNA]</scope>
</reference>
<protein>
    <submittedName>
        <fullName evidence="1">Uncharacterized protein</fullName>
    </submittedName>
</protein>
<proteinExistence type="predicted"/>
<gene>
    <name evidence="1" type="ORF">BRAPAZ1V2_A06P24950.2</name>
</gene>
<evidence type="ECO:0000313" key="2">
    <source>
        <dbReference type="Proteomes" id="UP000694005"/>
    </source>
</evidence>
<accession>A0A8D9G5N8</accession>
<dbReference type="Proteomes" id="UP000694005">
    <property type="component" value="Chromosome A06"/>
</dbReference>
<dbReference type="Gramene" id="A06p24950.2_BraZ1">
    <property type="protein sequence ID" value="A06p24950.2_BraZ1.CDS"/>
    <property type="gene ID" value="A06g24950.2_BraZ1"/>
</dbReference>
<sequence length="60" mass="6705">MSDTKTSMQWFFPYILSIEGLTRLDWEKPDSPVMCASHGVRLGETQFSSGGLTHSARLVT</sequence>
<dbReference type="AlphaFoldDB" id="A0A8D9G5N8"/>
<dbReference type="EMBL" id="LS974622">
    <property type="protein sequence ID" value="CAG7870255.1"/>
    <property type="molecule type" value="Genomic_DNA"/>
</dbReference>
<evidence type="ECO:0000313" key="1">
    <source>
        <dbReference type="EMBL" id="CAG7870255.1"/>
    </source>
</evidence>
<organism evidence="1 2">
    <name type="scientific">Brassica campestris</name>
    <name type="common">Field mustard</name>
    <dbReference type="NCBI Taxonomy" id="3711"/>
    <lineage>
        <taxon>Eukaryota</taxon>
        <taxon>Viridiplantae</taxon>
        <taxon>Streptophyta</taxon>
        <taxon>Embryophyta</taxon>
        <taxon>Tracheophyta</taxon>
        <taxon>Spermatophyta</taxon>
        <taxon>Magnoliopsida</taxon>
        <taxon>eudicotyledons</taxon>
        <taxon>Gunneridae</taxon>
        <taxon>Pentapetalae</taxon>
        <taxon>rosids</taxon>
        <taxon>malvids</taxon>
        <taxon>Brassicales</taxon>
        <taxon>Brassicaceae</taxon>
        <taxon>Brassiceae</taxon>
        <taxon>Brassica</taxon>
    </lineage>
</organism>